<reference evidence="2 3" key="1">
    <citation type="submission" date="2024-06" db="EMBL/GenBank/DDBJ databases">
        <title>A chromosome level genome sequence of Diviner's sage (Salvia divinorum).</title>
        <authorList>
            <person name="Ford S.A."/>
            <person name="Ro D.-K."/>
            <person name="Ness R.W."/>
            <person name="Phillips M.A."/>
        </authorList>
    </citation>
    <scope>NUCLEOTIDE SEQUENCE [LARGE SCALE GENOMIC DNA]</scope>
    <source>
        <strain evidence="2">SAF-2024a</strain>
        <tissue evidence="2">Leaf</tissue>
    </source>
</reference>
<dbReference type="EMBL" id="JBEAFC010000004">
    <property type="protein sequence ID" value="KAL1559032.1"/>
    <property type="molecule type" value="Genomic_DNA"/>
</dbReference>
<dbReference type="Proteomes" id="UP001567538">
    <property type="component" value="Unassembled WGS sequence"/>
</dbReference>
<accession>A0ABD1HS53</accession>
<sequence length="116" mass="13002">MSNSKRPGGVRGIGTNSEVNNDSTPQKFCKANLHAETNSRLEIISLGIGYEFDLGKARQEVFDKLGNVEGLTFDERYKLCDILGDKSQCLEVFMGMPPNARLGYMTRLLKQNRKDN</sequence>
<dbReference type="AlphaFoldDB" id="A0ABD1HS53"/>
<evidence type="ECO:0000313" key="3">
    <source>
        <dbReference type="Proteomes" id="UP001567538"/>
    </source>
</evidence>
<name>A0ABD1HS53_SALDI</name>
<protein>
    <submittedName>
        <fullName evidence="2">Uncharacterized protein</fullName>
    </submittedName>
</protein>
<organism evidence="2 3">
    <name type="scientific">Salvia divinorum</name>
    <name type="common">Maria pastora</name>
    <name type="synonym">Diviner's sage</name>
    <dbReference type="NCBI Taxonomy" id="28513"/>
    <lineage>
        <taxon>Eukaryota</taxon>
        <taxon>Viridiplantae</taxon>
        <taxon>Streptophyta</taxon>
        <taxon>Embryophyta</taxon>
        <taxon>Tracheophyta</taxon>
        <taxon>Spermatophyta</taxon>
        <taxon>Magnoliopsida</taxon>
        <taxon>eudicotyledons</taxon>
        <taxon>Gunneridae</taxon>
        <taxon>Pentapetalae</taxon>
        <taxon>asterids</taxon>
        <taxon>lamiids</taxon>
        <taxon>Lamiales</taxon>
        <taxon>Lamiaceae</taxon>
        <taxon>Nepetoideae</taxon>
        <taxon>Mentheae</taxon>
        <taxon>Salviinae</taxon>
        <taxon>Salvia</taxon>
        <taxon>Salvia subgen. Calosphace</taxon>
    </lineage>
</organism>
<proteinExistence type="predicted"/>
<keyword evidence="3" id="KW-1185">Reference proteome</keyword>
<gene>
    <name evidence="2" type="ORF">AAHA92_09421</name>
</gene>
<comment type="caution">
    <text evidence="2">The sequence shown here is derived from an EMBL/GenBank/DDBJ whole genome shotgun (WGS) entry which is preliminary data.</text>
</comment>
<evidence type="ECO:0000256" key="1">
    <source>
        <dbReference type="SAM" id="MobiDB-lite"/>
    </source>
</evidence>
<feature type="region of interest" description="Disordered" evidence="1">
    <location>
        <begin position="1"/>
        <end position="21"/>
    </location>
</feature>
<evidence type="ECO:0000313" key="2">
    <source>
        <dbReference type="EMBL" id="KAL1559032.1"/>
    </source>
</evidence>